<sequence>MTRTQRSTARRNQSKAAARNTLAMRPTDATYRLIAIAATVSLAAGAAAGAGSAYIIHRSSRAITNTGIIMNGNSNMGMGGGANTMSYDYTGSYTATLTADATEQTSDDETIESTTADQNTALATNGGTLTITNSKLIKSGDSDNADNNNFYGTNSVALAVGDDSKTIISGSTLSASSSGSNGVFATDSGTALVYNTTISTTSDNSRALDATYSGTILAGKVTADTQGDHSATVATDRGGGNVSVVDSTLSTAGSGSPLLYSTGDVQVSGVTGTATGAQIAGMEGYNTILINDSTLESTNTDRTGSDPIANGVIIYQSTSGDAESSTGEHATFQAKDSTLKSAIKSGSMFYFTNTTADVVLSNTTLDFDTSKATLINASGNDANNWGSAGSNGATVTFTGRNQTLKGNVTADTISSVDLYLLDGTTWTGAASITENSAASNSSTSDAPITVNVDGSSTWVVTEDTTISALNVASGGRIVDENGDTVTIVANGTTVVTGDSDVTVTVTGEYSTTVNAGSDTQLADEMIDRSEFDSQFGTSTSWTMA</sequence>
<comment type="caution">
    <text evidence="2">The sequence shown here is derived from an EMBL/GenBank/DDBJ whole genome shotgun (WGS) entry which is preliminary data.</text>
</comment>
<gene>
    <name evidence="2" type="ORF">BHAP_0903</name>
</gene>
<accession>A0A261G0I5</accession>
<proteinExistence type="predicted"/>
<evidence type="ECO:0000256" key="1">
    <source>
        <dbReference type="SAM" id="MobiDB-lite"/>
    </source>
</evidence>
<keyword evidence="3" id="KW-1185">Reference proteome</keyword>
<dbReference type="AlphaFoldDB" id="A0A261G0I5"/>
<dbReference type="EMBL" id="MWWY01000020">
    <property type="protein sequence ID" value="OZG64673.1"/>
    <property type="molecule type" value="Genomic_DNA"/>
</dbReference>
<evidence type="ECO:0000313" key="3">
    <source>
        <dbReference type="Proteomes" id="UP000216074"/>
    </source>
</evidence>
<dbReference type="Gene3D" id="2.160.20.20">
    <property type="match status" value="1"/>
</dbReference>
<protein>
    <submittedName>
        <fullName evidence="2">Adhesin</fullName>
    </submittedName>
</protein>
<organism evidence="2 3">
    <name type="scientific">Bifidobacterium hapali</name>
    <dbReference type="NCBI Taxonomy" id="1630172"/>
    <lineage>
        <taxon>Bacteria</taxon>
        <taxon>Bacillati</taxon>
        <taxon>Actinomycetota</taxon>
        <taxon>Actinomycetes</taxon>
        <taxon>Bifidobacteriales</taxon>
        <taxon>Bifidobacteriaceae</taxon>
        <taxon>Bifidobacterium</taxon>
    </lineage>
</organism>
<name>A0A261G0I5_9BIFI</name>
<reference evidence="2 3" key="1">
    <citation type="journal article" date="2017" name="BMC Genomics">
        <title>Comparative genomic and phylogenomic analyses of the Bifidobacteriaceae family.</title>
        <authorList>
            <person name="Lugli G.A."/>
            <person name="Milani C."/>
            <person name="Turroni F."/>
            <person name="Duranti S."/>
            <person name="Mancabelli L."/>
            <person name="Mangifesta M."/>
            <person name="Ferrario C."/>
            <person name="Modesto M."/>
            <person name="Mattarelli P."/>
            <person name="Jiri K."/>
            <person name="van Sinderen D."/>
            <person name="Ventura M."/>
        </authorList>
    </citation>
    <scope>NUCLEOTIDE SEQUENCE [LARGE SCALE GENOMIC DNA]</scope>
    <source>
        <strain evidence="2 3">DSM 100202</strain>
    </source>
</reference>
<feature type="region of interest" description="Disordered" evidence="1">
    <location>
        <begin position="1"/>
        <end position="21"/>
    </location>
</feature>
<evidence type="ECO:0000313" key="2">
    <source>
        <dbReference type="EMBL" id="OZG64673.1"/>
    </source>
</evidence>
<dbReference type="RefSeq" id="WP_244569296.1">
    <property type="nucleotide sequence ID" value="NZ_MWWY01000020.1"/>
</dbReference>
<dbReference type="InterPro" id="IPR012332">
    <property type="entry name" value="Autotransporter_pectin_lyase_C"/>
</dbReference>
<dbReference type="Proteomes" id="UP000216074">
    <property type="component" value="Unassembled WGS sequence"/>
</dbReference>